<protein>
    <submittedName>
        <fullName evidence="2">Uncharacterized protein</fullName>
    </submittedName>
</protein>
<keyword evidence="3" id="KW-1185">Reference proteome</keyword>
<keyword evidence="1" id="KW-0472">Membrane</keyword>
<evidence type="ECO:0000313" key="2">
    <source>
        <dbReference type="EMBL" id="MPQ44214.1"/>
    </source>
</evidence>
<feature type="transmembrane region" description="Helical" evidence="1">
    <location>
        <begin position="34"/>
        <end position="56"/>
    </location>
</feature>
<keyword evidence="1" id="KW-1133">Transmembrane helix</keyword>
<feature type="transmembrane region" description="Helical" evidence="1">
    <location>
        <begin position="7"/>
        <end position="28"/>
    </location>
</feature>
<feature type="transmembrane region" description="Helical" evidence="1">
    <location>
        <begin position="68"/>
        <end position="91"/>
    </location>
</feature>
<sequence length="97" mass="11533">MNEKNFLKICSIILLILSITMIAFYLITDEINVFLLWLGPIIAILNTWLLFLNIYFKKKKYIEITKKYNRFLMFSIIVNYLPFVMIALAIFEWGSKA</sequence>
<accession>A0A6I1MMI2</accession>
<evidence type="ECO:0000256" key="1">
    <source>
        <dbReference type="SAM" id="Phobius"/>
    </source>
</evidence>
<name>A0A6I1MMI2_9CLOT</name>
<keyword evidence="1" id="KW-0812">Transmembrane</keyword>
<organism evidence="2 3">
    <name type="scientific">Clostridium tarantellae</name>
    <dbReference type="NCBI Taxonomy" id="39493"/>
    <lineage>
        <taxon>Bacteria</taxon>
        <taxon>Bacillati</taxon>
        <taxon>Bacillota</taxon>
        <taxon>Clostridia</taxon>
        <taxon>Eubacteriales</taxon>
        <taxon>Clostridiaceae</taxon>
        <taxon>Clostridium</taxon>
    </lineage>
</organism>
<dbReference type="EMBL" id="WHJC01000169">
    <property type="protein sequence ID" value="MPQ44214.1"/>
    <property type="molecule type" value="Genomic_DNA"/>
</dbReference>
<reference evidence="2 3" key="1">
    <citation type="submission" date="2019-10" db="EMBL/GenBank/DDBJ databases">
        <title>The Genome Sequence of Clostridium tarantellae Isolated from Fish Brain.</title>
        <authorList>
            <person name="Bano L."/>
            <person name="Kiel M."/>
            <person name="Sales G."/>
            <person name="Doxey A.C."/>
            <person name="Mansfield M.J."/>
            <person name="Schiavone M."/>
            <person name="Rossetto O."/>
            <person name="Pirazzini M."/>
            <person name="Dobrindt U."/>
            <person name="Montecucco C."/>
        </authorList>
    </citation>
    <scope>NUCLEOTIDE SEQUENCE [LARGE SCALE GENOMIC DNA]</scope>
    <source>
        <strain evidence="2 3">DSM 3997</strain>
    </source>
</reference>
<gene>
    <name evidence="2" type="ORF">GBZ86_10610</name>
</gene>
<dbReference type="AlphaFoldDB" id="A0A6I1MMI2"/>
<dbReference type="RefSeq" id="WP_152890493.1">
    <property type="nucleotide sequence ID" value="NZ_WHJC01000169.1"/>
</dbReference>
<dbReference type="Proteomes" id="UP000430345">
    <property type="component" value="Unassembled WGS sequence"/>
</dbReference>
<evidence type="ECO:0000313" key="3">
    <source>
        <dbReference type="Proteomes" id="UP000430345"/>
    </source>
</evidence>
<comment type="caution">
    <text evidence="2">The sequence shown here is derived from an EMBL/GenBank/DDBJ whole genome shotgun (WGS) entry which is preliminary data.</text>
</comment>
<proteinExistence type="predicted"/>